<dbReference type="GO" id="GO:0009706">
    <property type="term" value="C:chloroplast inner membrane"/>
    <property type="evidence" value="ECO:0007669"/>
    <property type="project" value="UniProtKB-SubCell"/>
</dbReference>
<evidence type="ECO:0000256" key="4">
    <source>
        <dbReference type="SAM" id="MobiDB-lite"/>
    </source>
</evidence>
<keyword evidence="5" id="KW-0812">Transmembrane</keyword>
<feature type="transmembrane region" description="Helical" evidence="5">
    <location>
        <begin position="26"/>
        <end position="46"/>
    </location>
</feature>
<reference evidence="6" key="1">
    <citation type="journal article" date="2020" name="Syst. Biol.">
        <title>Exploration of Plastid Phylogenomic Conflict Yields New Insights into the Deep Relationships of Leguminosae.</title>
        <authorList>
            <person name="Zhang R."/>
            <person name="Wang Y.H."/>
            <person name="Jin J.J."/>
            <person name="Stull G.W."/>
            <person name="Bruneau A."/>
            <person name="Cardoso D."/>
            <person name="de Queiroz L.P."/>
            <person name="Moore M.J."/>
            <person name="Zhang S.D."/>
            <person name="Chen S.Y."/>
            <person name="Wang J."/>
            <person name="Li D.Z."/>
            <person name="Yi T.S."/>
        </authorList>
    </citation>
    <scope>NUCLEOTIDE SEQUENCE</scope>
    <source>
        <tissue evidence="6">Fresh</tissue>
    </source>
</reference>
<accession>A0A6H0EF18</accession>
<dbReference type="PANTHER" id="PTHR33163">
    <property type="entry name" value="PROTEIN TIC 214-RELATED"/>
    <property type="match status" value="1"/>
</dbReference>
<organism evidence="6">
    <name type="scientific">Templetonia retusa</name>
    <dbReference type="NCBI Taxonomy" id="140951"/>
    <lineage>
        <taxon>Eukaryota</taxon>
        <taxon>Viridiplantae</taxon>
        <taxon>Streptophyta</taxon>
        <taxon>Embryophyta</taxon>
        <taxon>Tracheophyta</taxon>
        <taxon>Spermatophyta</taxon>
        <taxon>Magnoliopsida</taxon>
        <taxon>eudicotyledons</taxon>
        <taxon>Gunneridae</taxon>
        <taxon>Pentapetalae</taxon>
        <taxon>rosids</taxon>
        <taxon>fabids</taxon>
        <taxon>Fabales</taxon>
        <taxon>Fabaceae</taxon>
        <taxon>Papilionoideae</taxon>
        <taxon>50 kb inversion clade</taxon>
        <taxon>genistoids sensu lato</taxon>
        <taxon>Brongniartieae</taxon>
        <taxon>Templetonia</taxon>
    </lineage>
</organism>
<comment type="subcellular location">
    <subcellularLocation>
        <location evidence="2">Plastid</location>
        <location evidence="2">Chloroplast inner membrane</location>
        <topology evidence="2">Multi-pass membrane protein</topology>
    </subcellularLocation>
</comment>
<dbReference type="GeneID" id="54610644"/>
<feature type="transmembrane region" description="Helical" evidence="5">
    <location>
        <begin position="84"/>
        <end position="103"/>
    </location>
</feature>
<keyword evidence="5" id="KW-0472">Membrane</keyword>
<protein>
    <submittedName>
        <fullName evidence="6">Hypothetical chloroplast RF19</fullName>
    </submittedName>
</protein>
<feature type="transmembrane region" description="Helical" evidence="5">
    <location>
        <begin position="58"/>
        <end position="78"/>
    </location>
</feature>
<evidence type="ECO:0000256" key="1">
    <source>
        <dbReference type="ARBA" id="ARBA00002515"/>
    </source>
</evidence>
<evidence type="ECO:0000256" key="2">
    <source>
        <dbReference type="ARBA" id="ARBA00004478"/>
    </source>
</evidence>
<keyword evidence="5" id="KW-1133">Transmembrane helix</keyword>
<dbReference type="EMBL" id="MN709856">
    <property type="protein sequence ID" value="QIT00513.1"/>
    <property type="molecule type" value="Genomic_DNA"/>
</dbReference>
<feature type="transmembrane region" description="Helical" evidence="5">
    <location>
        <begin position="130"/>
        <end position="153"/>
    </location>
</feature>
<dbReference type="RefSeq" id="YP_009769811.1">
    <property type="nucleotide sequence ID" value="NC_047372.1"/>
</dbReference>
<sequence length="1858" mass="222750">MIFQSLILDNLVSLCMKIMNSVIVVGLYYGFMTTFSVGPYYLFLLRARVMEEGTKKKVSATIGFVTGQLIMFISIYYAPLHLALGRPYTITVIALPYLLFHFFGNNHKHFLNYGYKNPNSIRNWNIQRIFFNNLIFQLLNPLILPSPILVRLVNIYMFRFQWNKKFLFLASNFVGWLIGHTFLMKWIEFILVWIQQNFLIQYNVSFGSKSNKYIMSEFQNYMPKIFIVSLFITCLYYLGRTPSPFFTKKLSEIQERNEIEKKIKIDVKKTSETARTKQEFAKENISVFPEKQKKKNILGFQKPVVTFLFDYKRWNRPLRYIKNDQFENVIRNEISEFFFHTCQSDGKERISFIYPPNLSTFLKMIETKISFFPTEKLSYDELSNYWSSTNEEKRKKQTNEFINRAKALDKAFYPPDLFEKQIRLCNDETQIKYLPKIYDPFLNGPCRGRIKEGFLTSMKNETYKKNDIWINKIHGILLTINSNTNYNINSNYRDFEQKTDTFDRKSLLLLTEIHFFLNLISTFSGKSVSSLNLETLYLFREHKKIDSKKKKRKMEFLFDAIRTDLNEKTIVNRKKWIGIKEISKKVPRWSYKLIDELEQLGGKNERDNYGIRSRKAKRVVIFTNKAQKDNTYSDIRNTDKKKELALIRYSQQPDFRRDIIKGSIRAQRRKTVTSNFLQKSLHSPIFLDKIEKPSLLSLEIFEPMKIFFMFKNRMWEKKELKISDYKEEKTKESEKKEEDKIKKKEKEEKRRIEIAEAWDSIIFAQVIRGFLLISQSILRKYIILPSLIITKNIARMLLFKFPEWSEDFRDWNREMYIRCTYNGIQLSEREFPKKWLTDGIQIKILFPFRLKPWHRSKLRSSEKKKDPMKNKKEDFCFLTIWGMEVELPFSGYPRNRLSFFDPIFKELKKKMNKLKKFIFLVLKVLNERTKLFLNVSKDTVKWMIKNFRKSILFLNKKRKQLKNLLFLFSLKKENKLSEIEKKNISKNNRIIYKSPIPIQSINCTNSSLTEKKRRDMNVKTKTIQKQIQKKRAFLTSEINISSKKTTFHAKRLRFEFKKKFLQILQRKNARVARKWHSFFKFFMERVYIDIFLRILSIRRINVNVQFFFELSPKIQKNSIYHIYHNEANAERTDKTNQSIIHFIKIIKKFPNIGNMNSQNELSSLSQAYVFFKLSQTKVINTYKYKLRSIFEYHRRSFFLKNKIKNSLFGVHGIFYSKLRHNNPTNFVMNQWTNWLKGHSQYHLSQSRWARLVPEKWRNKINEGGVAPNKYLKKCDLYEKPQLILYKKQQIDSLRIQKKVKKQYGYHLLSYKSINYADKKDSYIYGYRSSFQANQKQAIYYNYNYNTRKQKLFDLRLRGNISITNYIAEGDSIYMEKNLDRRFFDWMEMNVKTSNRSISDLEFLFFSKFVTFYNAYTNNPWIIPINLLFFNLNVTKDVSENTKITAKKEIIDIFKPSKKKKSSELELETRNQAKTKYAGRVDSESSLSNQEKDIEQDSVGSDGTKDKGIKKKKYKNKIETELSLLLKKYSGFQLNWKGSLNQRIMSNIKVYCLLIRLKNIKEIAITSIQRGELSLDVMVIQSQKDFTLRELGKKKELLKKGILIIEPVRLSRKNDEQFIMYQTIVPSLIHKSKRQINQRYPEKSHVNKKNFEKSITEARDQKITKKKEKKHYDYDLLVPENILSARRRRELRILNCFNPQNRNSVHINTMFYNENKVNNCCQVLAKNKNLNREKKKLMNFKFFLWPNYRLEDLACMNRYWFYTNNGSRFSIVRIHIYPRLKRLKMRDRSTLFFCSIYRNIFGMQKQMDTPINAHTHCVNLYSEGFILIQSIMHVSIRWKNELTKSSYFLFLSLQSFLNA</sequence>
<comment type="function">
    <text evidence="1">Involved in protein precursor import into chloroplasts. May be part of an intermediate translocation complex acting as a protein-conducting channel at the inner envelope.</text>
</comment>
<proteinExistence type="predicted"/>
<geneLocation type="plastid" evidence="6"/>
<keyword evidence="6" id="KW-0934">Plastid</keyword>
<feature type="transmembrane region" description="Helical" evidence="5">
    <location>
        <begin position="221"/>
        <end position="239"/>
    </location>
</feature>
<dbReference type="Pfam" id="PF05758">
    <property type="entry name" value="Ycf1"/>
    <property type="match status" value="2"/>
</dbReference>
<evidence type="ECO:0000256" key="3">
    <source>
        <dbReference type="ARBA" id="ARBA00022780"/>
    </source>
</evidence>
<dbReference type="PANTHER" id="PTHR33163:SF40">
    <property type="entry name" value="PROTEIN TIC 214"/>
    <property type="match status" value="1"/>
</dbReference>
<evidence type="ECO:0000313" key="6">
    <source>
        <dbReference type="EMBL" id="QIT00513.1"/>
    </source>
</evidence>
<gene>
    <name evidence="6" type="primary">ycf1</name>
</gene>
<feature type="region of interest" description="Disordered" evidence="4">
    <location>
        <begin position="1475"/>
        <end position="1509"/>
    </location>
</feature>
<dbReference type="InterPro" id="IPR008896">
    <property type="entry name" value="TIC214"/>
</dbReference>
<keyword evidence="3" id="KW-1001">Plastid inner membrane</keyword>
<feature type="transmembrane region" description="Helical" evidence="5">
    <location>
        <begin position="173"/>
        <end position="200"/>
    </location>
</feature>
<name>A0A6H0EF18_9FABA</name>
<evidence type="ECO:0000256" key="5">
    <source>
        <dbReference type="SAM" id="Phobius"/>
    </source>
</evidence>